<sequence length="72" mass="7951">MNSIRRILGIVWIIVGLVAGYYLLVSQALPKFAAGTTEDLVPAVIYTFILMPIISGGMFVFGLYCLQGEYDF</sequence>
<protein>
    <submittedName>
        <fullName evidence="2">DUF6814 family protein</fullName>
    </submittedName>
</protein>
<evidence type="ECO:0000313" key="3">
    <source>
        <dbReference type="Proteomes" id="UP001597118"/>
    </source>
</evidence>
<dbReference type="Pfam" id="PF20664">
    <property type="entry name" value="DUF6814"/>
    <property type="match status" value="1"/>
</dbReference>
<evidence type="ECO:0000313" key="2">
    <source>
        <dbReference type="EMBL" id="MFD1628369.1"/>
    </source>
</evidence>
<dbReference type="Proteomes" id="UP001597118">
    <property type="component" value="Unassembled WGS sequence"/>
</dbReference>
<proteinExistence type="predicted"/>
<accession>A0ABW4I8M7</accession>
<name>A0ABW4I8M7_9SPHI</name>
<gene>
    <name evidence="2" type="ORF">ACFSAH_00690</name>
</gene>
<keyword evidence="1" id="KW-0472">Membrane</keyword>
<keyword evidence="3" id="KW-1185">Reference proteome</keyword>
<dbReference type="RefSeq" id="WP_379660756.1">
    <property type="nucleotide sequence ID" value="NZ_JBHUDG010000001.1"/>
</dbReference>
<dbReference type="InterPro" id="IPR049211">
    <property type="entry name" value="DUF6814"/>
</dbReference>
<reference evidence="3" key="1">
    <citation type="journal article" date="2019" name="Int. J. Syst. Evol. Microbiol.">
        <title>The Global Catalogue of Microorganisms (GCM) 10K type strain sequencing project: providing services to taxonomists for standard genome sequencing and annotation.</title>
        <authorList>
            <consortium name="The Broad Institute Genomics Platform"/>
            <consortium name="The Broad Institute Genome Sequencing Center for Infectious Disease"/>
            <person name="Wu L."/>
            <person name="Ma J."/>
        </authorList>
    </citation>
    <scope>NUCLEOTIDE SEQUENCE [LARGE SCALE GENOMIC DNA]</scope>
    <source>
        <strain evidence="3">CCUG 53762</strain>
    </source>
</reference>
<keyword evidence="1" id="KW-0812">Transmembrane</keyword>
<organism evidence="2 3">
    <name type="scientific">Pseudopedobacter beijingensis</name>
    <dbReference type="NCBI Taxonomy" id="1207056"/>
    <lineage>
        <taxon>Bacteria</taxon>
        <taxon>Pseudomonadati</taxon>
        <taxon>Bacteroidota</taxon>
        <taxon>Sphingobacteriia</taxon>
        <taxon>Sphingobacteriales</taxon>
        <taxon>Sphingobacteriaceae</taxon>
        <taxon>Pseudopedobacter</taxon>
    </lineage>
</organism>
<keyword evidence="1" id="KW-1133">Transmembrane helix</keyword>
<evidence type="ECO:0000256" key="1">
    <source>
        <dbReference type="SAM" id="Phobius"/>
    </source>
</evidence>
<feature type="transmembrane region" description="Helical" evidence="1">
    <location>
        <begin position="7"/>
        <end position="24"/>
    </location>
</feature>
<comment type="caution">
    <text evidence="2">The sequence shown here is derived from an EMBL/GenBank/DDBJ whole genome shotgun (WGS) entry which is preliminary data.</text>
</comment>
<dbReference type="EMBL" id="JBHUDG010000001">
    <property type="protein sequence ID" value="MFD1628369.1"/>
    <property type="molecule type" value="Genomic_DNA"/>
</dbReference>
<feature type="transmembrane region" description="Helical" evidence="1">
    <location>
        <begin position="44"/>
        <end position="66"/>
    </location>
</feature>